<evidence type="ECO:0000256" key="12">
    <source>
        <dbReference type="ARBA" id="ARBA00047990"/>
    </source>
</evidence>
<dbReference type="GO" id="GO:0006826">
    <property type="term" value="P:iron ion transport"/>
    <property type="evidence" value="ECO:0007669"/>
    <property type="project" value="UniProtKB-KW"/>
</dbReference>
<name>A0AAD4JHZ4_PERFH</name>
<dbReference type="EMBL" id="SDAM02000053">
    <property type="protein sequence ID" value="KAH6834137.1"/>
    <property type="molecule type" value="Genomic_DNA"/>
</dbReference>
<sequence length="276" mass="30880">MAIRSLRRTVVRTLSPLQSSSTCQIQKHLHNPANNSPLSANEHRGFEFVRLRNTLDFDMSKDTSGGSTDPKSKIFGANPLQMDEDAVSRLIGGIVEKGFSELPRTIPATQNSSLFSLSSYSAEPSTSASYSRPNFSFNRIPCRRLSSLSEEGSHAPAAINYCSLMQEDEYHKLANSTISELLEKLEEYGDSVDIDGYDVDYGNEVLTLKLGDLGTYVINKQSPNRQIWMSSPVSGPSRFDWDQSAEAWIYRRTKQNLIKVLETELEKLCEKPINLS</sequence>
<comment type="similarity">
    <text evidence="2">Belongs to the frataxin family.</text>
</comment>
<dbReference type="InterPro" id="IPR036524">
    <property type="entry name" value="Frataxin/CyaY_sf"/>
</dbReference>
<evidence type="ECO:0000256" key="11">
    <source>
        <dbReference type="ARBA" id="ARBA00023128"/>
    </source>
</evidence>
<dbReference type="GO" id="GO:0004322">
    <property type="term" value="F:ferroxidase activity"/>
    <property type="evidence" value="ECO:0007669"/>
    <property type="project" value="UniProtKB-EC"/>
</dbReference>
<evidence type="ECO:0000256" key="1">
    <source>
        <dbReference type="ARBA" id="ARBA00004173"/>
    </source>
</evidence>
<comment type="subcellular location">
    <subcellularLocation>
        <location evidence="1">Mitochondrion</location>
    </subcellularLocation>
</comment>
<dbReference type="InterPro" id="IPR017789">
    <property type="entry name" value="Frataxin"/>
</dbReference>
<keyword evidence="9" id="KW-0408">Iron</keyword>
<keyword evidence="5" id="KW-0813">Transport</keyword>
<dbReference type="SMART" id="SM01219">
    <property type="entry name" value="Frataxin_Cyay"/>
    <property type="match status" value="1"/>
</dbReference>
<dbReference type="Pfam" id="PF01491">
    <property type="entry name" value="Frataxin_Cyay"/>
    <property type="match status" value="1"/>
</dbReference>
<dbReference type="EC" id="1.16.3.1" evidence="3"/>
<evidence type="ECO:0000256" key="8">
    <source>
        <dbReference type="ARBA" id="ARBA00023002"/>
    </source>
</evidence>
<dbReference type="InterPro" id="IPR002908">
    <property type="entry name" value="Frataxin/CyaY"/>
</dbReference>
<reference evidence="13 14" key="1">
    <citation type="journal article" date="2021" name="Nat. Commun.">
        <title>Incipient diploidization of the medicinal plant Perilla within 10,000 years.</title>
        <authorList>
            <person name="Zhang Y."/>
            <person name="Shen Q."/>
            <person name="Leng L."/>
            <person name="Zhang D."/>
            <person name="Chen S."/>
            <person name="Shi Y."/>
            <person name="Ning Z."/>
            <person name="Chen S."/>
        </authorList>
    </citation>
    <scope>NUCLEOTIDE SEQUENCE [LARGE SCALE GENOMIC DNA]</scope>
    <source>
        <strain evidence="14">cv. PC099</strain>
    </source>
</reference>
<comment type="caution">
    <text evidence="13">The sequence shown here is derived from an EMBL/GenBank/DDBJ whole genome shotgun (WGS) entry which is preliminary data.</text>
</comment>
<dbReference type="Proteomes" id="UP001190926">
    <property type="component" value="Unassembled WGS sequence"/>
</dbReference>
<dbReference type="NCBIfam" id="TIGR03421">
    <property type="entry name" value="FeS_CyaY"/>
    <property type="match status" value="1"/>
</dbReference>
<dbReference type="AlphaFoldDB" id="A0AAD4JHZ4"/>
<proteinExistence type="inferred from homology"/>
<evidence type="ECO:0000256" key="9">
    <source>
        <dbReference type="ARBA" id="ARBA00023004"/>
    </source>
</evidence>
<dbReference type="GO" id="GO:0006879">
    <property type="term" value="P:intracellular iron ion homeostasis"/>
    <property type="evidence" value="ECO:0007669"/>
    <property type="project" value="UniProtKB-KW"/>
</dbReference>
<keyword evidence="10" id="KW-0406">Ion transport</keyword>
<dbReference type="CDD" id="cd00503">
    <property type="entry name" value="Frataxin"/>
    <property type="match status" value="1"/>
</dbReference>
<dbReference type="GO" id="GO:0034986">
    <property type="term" value="F:iron chaperone activity"/>
    <property type="evidence" value="ECO:0007669"/>
    <property type="project" value="TreeGrafter"/>
</dbReference>
<dbReference type="PRINTS" id="PR00904">
    <property type="entry name" value="FRATAXIN"/>
</dbReference>
<keyword evidence="8" id="KW-0560">Oxidoreductase</keyword>
<evidence type="ECO:0000313" key="13">
    <source>
        <dbReference type="EMBL" id="KAH6834137.1"/>
    </source>
</evidence>
<dbReference type="SUPFAM" id="SSF55387">
    <property type="entry name" value="Frataxin/Nqo15-like"/>
    <property type="match status" value="1"/>
</dbReference>
<dbReference type="NCBIfam" id="TIGR03422">
    <property type="entry name" value="mito_frataxin"/>
    <property type="match status" value="1"/>
</dbReference>
<evidence type="ECO:0000256" key="5">
    <source>
        <dbReference type="ARBA" id="ARBA00022448"/>
    </source>
</evidence>
<dbReference type="GO" id="GO:0008199">
    <property type="term" value="F:ferric iron binding"/>
    <property type="evidence" value="ECO:0007669"/>
    <property type="project" value="InterPro"/>
</dbReference>
<dbReference type="PANTHER" id="PTHR16821">
    <property type="entry name" value="FRATAXIN"/>
    <property type="match status" value="1"/>
</dbReference>
<evidence type="ECO:0000313" key="14">
    <source>
        <dbReference type="Proteomes" id="UP001190926"/>
    </source>
</evidence>
<dbReference type="GO" id="GO:0051537">
    <property type="term" value="F:2 iron, 2 sulfur cluster binding"/>
    <property type="evidence" value="ECO:0007669"/>
    <property type="project" value="TreeGrafter"/>
</dbReference>
<keyword evidence="7" id="KW-0809">Transit peptide</keyword>
<evidence type="ECO:0000256" key="7">
    <source>
        <dbReference type="ARBA" id="ARBA00022946"/>
    </source>
</evidence>
<evidence type="ECO:0000256" key="6">
    <source>
        <dbReference type="ARBA" id="ARBA00022496"/>
    </source>
</evidence>
<dbReference type="GO" id="GO:0005739">
    <property type="term" value="C:mitochondrion"/>
    <property type="evidence" value="ECO:0007669"/>
    <property type="project" value="UniProtKB-SubCell"/>
</dbReference>
<protein>
    <recommendedName>
        <fullName evidence="3">ferroxidase</fullName>
        <ecNumber evidence="3">1.16.3.1</ecNumber>
    </recommendedName>
</protein>
<keyword evidence="14" id="KW-1185">Reference proteome</keyword>
<dbReference type="PANTHER" id="PTHR16821:SF2">
    <property type="entry name" value="FRATAXIN, MITOCHONDRIAL"/>
    <property type="match status" value="1"/>
</dbReference>
<dbReference type="GO" id="GO:0016226">
    <property type="term" value="P:iron-sulfur cluster assembly"/>
    <property type="evidence" value="ECO:0007669"/>
    <property type="project" value="InterPro"/>
</dbReference>
<evidence type="ECO:0000256" key="10">
    <source>
        <dbReference type="ARBA" id="ARBA00023065"/>
    </source>
</evidence>
<keyword evidence="6" id="KW-0410">Iron transport</keyword>
<evidence type="ECO:0000256" key="4">
    <source>
        <dbReference type="ARBA" id="ARBA00022434"/>
    </source>
</evidence>
<comment type="catalytic activity">
    <reaction evidence="12">
        <text>4 Fe(2+) + O2 + 4 H(+) = 4 Fe(3+) + 2 H2O</text>
        <dbReference type="Rhea" id="RHEA:11148"/>
        <dbReference type="ChEBI" id="CHEBI:15377"/>
        <dbReference type="ChEBI" id="CHEBI:15378"/>
        <dbReference type="ChEBI" id="CHEBI:15379"/>
        <dbReference type="ChEBI" id="CHEBI:29033"/>
        <dbReference type="ChEBI" id="CHEBI:29034"/>
        <dbReference type="EC" id="1.16.3.1"/>
    </reaction>
</comment>
<keyword evidence="11" id="KW-0496">Mitochondrion</keyword>
<dbReference type="FunFam" id="3.30.920.10:FF:000003">
    <property type="entry name" value="Frataxin, mitochondrial"/>
    <property type="match status" value="1"/>
</dbReference>
<accession>A0AAD4JHZ4</accession>
<dbReference type="InterPro" id="IPR020895">
    <property type="entry name" value="Frataxin_CS"/>
</dbReference>
<evidence type="ECO:0000256" key="3">
    <source>
        <dbReference type="ARBA" id="ARBA00013107"/>
    </source>
</evidence>
<dbReference type="GO" id="GO:0008198">
    <property type="term" value="F:ferrous iron binding"/>
    <property type="evidence" value="ECO:0007669"/>
    <property type="project" value="TreeGrafter"/>
</dbReference>
<dbReference type="PROSITE" id="PS01344">
    <property type="entry name" value="FRATAXIN_1"/>
    <property type="match status" value="1"/>
</dbReference>
<gene>
    <name evidence="13" type="ORF">C2S53_017994</name>
</gene>
<keyword evidence="4" id="KW-0409">Iron storage</keyword>
<dbReference type="Gene3D" id="3.30.920.10">
    <property type="entry name" value="Frataxin/CyaY"/>
    <property type="match status" value="1"/>
</dbReference>
<evidence type="ECO:0000256" key="2">
    <source>
        <dbReference type="ARBA" id="ARBA00008183"/>
    </source>
</evidence>
<organism evidence="13 14">
    <name type="scientific">Perilla frutescens var. hirtella</name>
    <name type="common">Perilla citriodora</name>
    <name type="synonym">Perilla setoyensis</name>
    <dbReference type="NCBI Taxonomy" id="608512"/>
    <lineage>
        <taxon>Eukaryota</taxon>
        <taxon>Viridiplantae</taxon>
        <taxon>Streptophyta</taxon>
        <taxon>Embryophyta</taxon>
        <taxon>Tracheophyta</taxon>
        <taxon>Spermatophyta</taxon>
        <taxon>Magnoliopsida</taxon>
        <taxon>eudicotyledons</taxon>
        <taxon>Gunneridae</taxon>
        <taxon>Pentapetalae</taxon>
        <taxon>asterids</taxon>
        <taxon>lamiids</taxon>
        <taxon>Lamiales</taxon>
        <taxon>Lamiaceae</taxon>
        <taxon>Nepetoideae</taxon>
        <taxon>Elsholtzieae</taxon>
        <taxon>Perilla</taxon>
    </lineage>
</organism>
<dbReference type="PROSITE" id="PS50810">
    <property type="entry name" value="FRATAXIN_2"/>
    <property type="match status" value="1"/>
</dbReference>